<organism evidence="1 2">
    <name type="scientific">Paludibacterium denitrificans</name>
    <dbReference type="NCBI Taxonomy" id="2675226"/>
    <lineage>
        <taxon>Bacteria</taxon>
        <taxon>Pseudomonadati</taxon>
        <taxon>Pseudomonadota</taxon>
        <taxon>Betaproteobacteria</taxon>
        <taxon>Neisseriales</taxon>
        <taxon>Chromobacteriaceae</taxon>
        <taxon>Paludibacterium</taxon>
    </lineage>
</organism>
<evidence type="ECO:0000313" key="2">
    <source>
        <dbReference type="Proteomes" id="UP000446658"/>
    </source>
</evidence>
<dbReference type="Proteomes" id="UP000446658">
    <property type="component" value="Unassembled WGS sequence"/>
</dbReference>
<keyword evidence="2" id="KW-1185">Reference proteome</keyword>
<evidence type="ECO:0000313" key="1">
    <source>
        <dbReference type="EMBL" id="MTD32857.1"/>
    </source>
</evidence>
<dbReference type="EMBL" id="WLYX01000001">
    <property type="protein sequence ID" value="MTD32857.1"/>
    <property type="molecule type" value="Genomic_DNA"/>
</dbReference>
<gene>
    <name evidence="1" type="ORF">GKE73_05280</name>
</gene>
<accession>A0A844GD53</accession>
<name>A0A844GD53_9NEIS</name>
<reference evidence="1 2" key="1">
    <citation type="submission" date="2019-11" db="EMBL/GenBank/DDBJ databases">
        <title>Draft genome sequence of Paludibacterium sp. dN18-1.</title>
        <authorList>
            <person name="Im W.-T."/>
        </authorList>
    </citation>
    <scope>NUCLEOTIDE SEQUENCE [LARGE SCALE GENOMIC DNA]</scope>
    <source>
        <strain evidence="2">dN 18-1</strain>
    </source>
</reference>
<comment type="caution">
    <text evidence="1">The sequence shown here is derived from an EMBL/GenBank/DDBJ whole genome shotgun (WGS) entry which is preliminary data.</text>
</comment>
<proteinExistence type="predicted"/>
<dbReference type="RefSeq" id="WP_230369465.1">
    <property type="nucleotide sequence ID" value="NZ_WLYX01000001.1"/>
</dbReference>
<protein>
    <submittedName>
        <fullName evidence="1">Uncharacterized protein</fullName>
    </submittedName>
</protein>
<sequence length="147" mass="16831">MKKTATLLTPIILFILIWLLFYHGGKSADVFKMENGDFLLIYNRRATIYTVGFRELSSGNNVAALQTEANNQHYKYPNRKTLVRVRHLQRFIKKGVPYVALIGSDNGYIVATFCESTQGILNRQEGWLTESEENFTKRCAAKQLVSH</sequence>
<dbReference type="AlphaFoldDB" id="A0A844GD53"/>